<evidence type="ECO:0000256" key="1">
    <source>
        <dbReference type="SAM" id="MobiDB-lite"/>
    </source>
</evidence>
<reference evidence="2" key="1">
    <citation type="submission" date="2013-11" db="EMBL/GenBank/DDBJ databases">
        <title>Genome sequence of the fusiform rust pathogen reveals effectors for host alternation and coevolution with pine.</title>
        <authorList>
            <consortium name="DOE Joint Genome Institute"/>
            <person name="Smith K."/>
            <person name="Pendleton A."/>
            <person name="Kubisiak T."/>
            <person name="Anderson C."/>
            <person name="Salamov A."/>
            <person name="Aerts A."/>
            <person name="Riley R."/>
            <person name="Clum A."/>
            <person name="Lindquist E."/>
            <person name="Ence D."/>
            <person name="Campbell M."/>
            <person name="Kronenberg Z."/>
            <person name="Feau N."/>
            <person name="Dhillon B."/>
            <person name="Hamelin R."/>
            <person name="Burleigh J."/>
            <person name="Smith J."/>
            <person name="Yandell M."/>
            <person name="Nelson C."/>
            <person name="Grigoriev I."/>
            <person name="Davis J."/>
        </authorList>
    </citation>
    <scope>NUCLEOTIDE SEQUENCE</scope>
    <source>
        <strain evidence="2">G11</strain>
    </source>
</reference>
<feature type="compositionally biased region" description="Basic and acidic residues" evidence="1">
    <location>
        <begin position="20"/>
        <end position="31"/>
    </location>
</feature>
<keyword evidence="3" id="KW-1185">Reference proteome</keyword>
<feature type="region of interest" description="Disordered" evidence="1">
    <location>
        <begin position="1"/>
        <end position="36"/>
    </location>
</feature>
<evidence type="ECO:0000313" key="2">
    <source>
        <dbReference type="EMBL" id="KAG0145899.1"/>
    </source>
</evidence>
<gene>
    <name evidence="2" type="ORF">CROQUDRAFT_93366</name>
</gene>
<dbReference type="Proteomes" id="UP000886653">
    <property type="component" value="Unassembled WGS sequence"/>
</dbReference>
<proteinExistence type="predicted"/>
<organism evidence="2 3">
    <name type="scientific">Cronartium quercuum f. sp. fusiforme G11</name>
    <dbReference type="NCBI Taxonomy" id="708437"/>
    <lineage>
        <taxon>Eukaryota</taxon>
        <taxon>Fungi</taxon>
        <taxon>Dikarya</taxon>
        <taxon>Basidiomycota</taxon>
        <taxon>Pucciniomycotina</taxon>
        <taxon>Pucciniomycetes</taxon>
        <taxon>Pucciniales</taxon>
        <taxon>Coleosporiaceae</taxon>
        <taxon>Cronartium</taxon>
    </lineage>
</organism>
<evidence type="ECO:0000313" key="3">
    <source>
        <dbReference type="Proteomes" id="UP000886653"/>
    </source>
</evidence>
<comment type="caution">
    <text evidence="2">The sequence shown here is derived from an EMBL/GenBank/DDBJ whole genome shotgun (WGS) entry which is preliminary data.</text>
</comment>
<protein>
    <submittedName>
        <fullName evidence="2">Uncharacterized protein</fullName>
    </submittedName>
</protein>
<name>A0A9P6TBP6_9BASI</name>
<dbReference type="AlphaFoldDB" id="A0A9P6TBP6"/>
<dbReference type="EMBL" id="MU167269">
    <property type="protein sequence ID" value="KAG0145899.1"/>
    <property type="molecule type" value="Genomic_DNA"/>
</dbReference>
<accession>A0A9P6TBP6</accession>
<sequence length="55" mass="6050">MPKGGGNLQEGLTGQLHAETSYKSEHTELRKSQSTTVRDQLGLHCLRTPRTALSE</sequence>